<feature type="domain" description="4Fe-4S" evidence="13">
    <location>
        <begin position="34"/>
        <end position="93"/>
    </location>
</feature>
<keyword evidence="11" id="KW-0812">Transmembrane</keyword>
<keyword evidence="5 10" id="KW-1278">Translocase</keyword>
<feature type="binding site" evidence="10">
    <location>
        <position position="179"/>
    </location>
    <ligand>
        <name>[4Fe-4S] cluster</name>
        <dbReference type="ChEBI" id="CHEBI:49883"/>
        <label>3</label>
    </ligand>
</feature>
<evidence type="ECO:0000256" key="2">
    <source>
        <dbReference type="ARBA" id="ARBA00022485"/>
    </source>
</evidence>
<keyword evidence="3 10" id="KW-0479">Metal-binding</keyword>
<dbReference type="PANTHER" id="PTHR43560">
    <property type="entry name" value="ION-TRANSLOCATING OXIDOREDUCTASE COMPLEX SUBUNIT B"/>
    <property type="match status" value="1"/>
</dbReference>
<evidence type="ECO:0000313" key="14">
    <source>
        <dbReference type="EMBL" id="MEQ2557720.1"/>
    </source>
</evidence>
<comment type="subcellular location">
    <subcellularLocation>
        <location evidence="10">Cell membrane</location>
    </subcellularLocation>
</comment>
<dbReference type="InterPro" id="IPR017900">
    <property type="entry name" value="4Fe4S_Fe_S_CS"/>
</dbReference>
<dbReference type="PANTHER" id="PTHR43560:SF1">
    <property type="entry name" value="ION-TRANSLOCATING OXIDOREDUCTASE COMPLEX SUBUNIT B"/>
    <property type="match status" value="1"/>
</dbReference>
<evidence type="ECO:0000256" key="9">
    <source>
        <dbReference type="ARBA" id="ARBA00023136"/>
    </source>
</evidence>
<dbReference type="InterPro" id="IPR017896">
    <property type="entry name" value="4Fe4S_Fe-S-bd"/>
</dbReference>
<dbReference type="InterPro" id="IPR007202">
    <property type="entry name" value="4Fe-4S_dom"/>
</dbReference>
<sequence>MSVSAIIISGLAVGGTGILIGFILGIFGEKFKVEVDEREEAILEVLPGNNCGGCGYAGCSGLAAAIVKGEAPVGQCPVGGSPVAEKIGKIMGVEASESARQVAFVKCAGNCEKARKDYVYTGVEDCAAMAYVPNGGPKSCNYGCLGFGSCVKACPFGAIQIIDGIAVVDKELCKACGKCIAACPKELIEFVPYEGKHFVQCSSHDKGKKVMDACAEGCIACRLCEKTCEHDAIHVEDNVAHINKDLCVECGACATKCPKHVIL</sequence>
<feature type="domain" description="4Fe-4S ferredoxin-type" evidence="12">
    <location>
        <begin position="131"/>
        <end position="163"/>
    </location>
</feature>
<evidence type="ECO:0000256" key="10">
    <source>
        <dbReference type="HAMAP-Rule" id="MF_00463"/>
    </source>
</evidence>
<dbReference type="HAMAP" id="MF_00463">
    <property type="entry name" value="RsxB_RnfB"/>
    <property type="match status" value="1"/>
</dbReference>
<keyword evidence="6 10" id="KW-0249">Electron transport</keyword>
<keyword evidence="15" id="KW-1185">Reference proteome</keyword>
<proteinExistence type="inferred from homology"/>
<feature type="region of interest" description="Hydrophobic" evidence="10">
    <location>
        <begin position="1"/>
        <end position="28"/>
    </location>
</feature>
<keyword evidence="2 10" id="KW-0004">4Fe-4S</keyword>
<comment type="caution">
    <text evidence="10">Lacks conserved residue(s) required for the propagation of feature annotation.</text>
</comment>
<evidence type="ECO:0000259" key="12">
    <source>
        <dbReference type="PROSITE" id="PS51379"/>
    </source>
</evidence>
<feature type="binding site" evidence="10">
    <location>
        <position position="140"/>
    </location>
    <ligand>
        <name>[4Fe-4S] cluster</name>
        <dbReference type="ChEBI" id="CHEBI:49883"/>
        <label>2</label>
    </ligand>
</feature>
<feature type="binding site" evidence="10">
    <location>
        <position position="144"/>
    </location>
    <ligand>
        <name>[4Fe-4S] cluster</name>
        <dbReference type="ChEBI" id="CHEBI:49883"/>
        <label>2</label>
    </ligand>
</feature>
<evidence type="ECO:0000256" key="1">
    <source>
        <dbReference type="ARBA" id="ARBA00022448"/>
    </source>
</evidence>
<evidence type="ECO:0000256" key="3">
    <source>
        <dbReference type="ARBA" id="ARBA00022723"/>
    </source>
</evidence>
<feature type="binding site" evidence="10">
    <location>
        <position position="51"/>
    </location>
    <ligand>
        <name>[4Fe-4S] cluster</name>
        <dbReference type="ChEBI" id="CHEBI:49883"/>
        <label>1</label>
    </ligand>
</feature>
<feature type="binding site" evidence="10">
    <location>
        <position position="54"/>
    </location>
    <ligand>
        <name>[4Fe-4S] cluster</name>
        <dbReference type="ChEBI" id="CHEBI:49883"/>
        <label>1</label>
    </ligand>
</feature>
<dbReference type="InterPro" id="IPR010207">
    <property type="entry name" value="Elect_transpt_cplx_RnfB/RsxB"/>
</dbReference>
<dbReference type="Pfam" id="PF12838">
    <property type="entry name" value="Fer4_7"/>
    <property type="match status" value="1"/>
</dbReference>
<feature type="binding site" evidence="10">
    <location>
        <position position="173"/>
    </location>
    <ligand>
        <name>[4Fe-4S] cluster</name>
        <dbReference type="ChEBI" id="CHEBI:49883"/>
        <label>3</label>
    </ligand>
</feature>
<feature type="domain" description="4Fe-4S ferredoxin-type" evidence="12">
    <location>
        <begin position="207"/>
        <end position="237"/>
    </location>
</feature>
<evidence type="ECO:0000256" key="5">
    <source>
        <dbReference type="ARBA" id="ARBA00022967"/>
    </source>
</evidence>
<feature type="binding site" evidence="10">
    <location>
        <position position="154"/>
    </location>
    <ligand>
        <name>[4Fe-4S] cluster</name>
        <dbReference type="ChEBI" id="CHEBI:49883"/>
        <label>3</label>
    </ligand>
</feature>
<feature type="domain" description="4Fe-4S ferredoxin-type" evidence="12">
    <location>
        <begin position="238"/>
        <end position="263"/>
    </location>
</feature>
<name>A0ABV1HDC3_9FIRM</name>
<dbReference type="Pfam" id="PF25160">
    <property type="entry name" value="LdpA_Fe-S-bd"/>
    <property type="match status" value="1"/>
</dbReference>
<feature type="binding site" evidence="10">
    <location>
        <position position="150"/>
    </location>
    <ligand>
        <name>[4Fe-4S] cluster</name>
        <dbReference type="ChEBI" id="CHEBI:49883"/>
        <label>2</label>
    </ligand>
</feature>
<dbReference type="EC" id="7.-.-.-" evidence="10"/>
<evidence type="ECO:0000256" key="7">
    <source>
        <dbReference type="ARBA" id="ARBA00023004"/>
    </source>
</evidence>
<feature type="transmembrane region" description="Helical" evidence="11">
    <location>
        <begin position="6"/>
        <end position="28"/>
    </location>
</feature>
<dbReference type="PROSITE" id="PS00198">
    <property type="entry name" value="4FE4S_FER_1"/>
    <property type="match status" value="2"/>
</dbReference>
<gene>
    <name evidence="10" type="primary">rnfB</name>
    <name evidence="14" type="ORF">WMO43_07535</name>
</gene>
<dbReference type="RefSeq" id="WP_353530772.1">
    <property type="nucleotide sequence ID" value="NZ_JBBMEX010000006.1"/>
</dbReference>
<dbReference type="Proteomes" id="UP001454489">
    <property type="component" value="Unassembled WGS sequence"/>
</dbReference>
<comment type="caution">
    <text evidence="14">The sequence shown here is derived from an EMBL/GenBank/DDBJ whole genome shotgun (WGS) entry which is preliminary data.</text>
</comment>
<protein>
    <recommendedName>
        <fullName evidence="10">Ion-translocating oxidoreductase complex subunit B</fullName>
        <ecNumber evidence="10">7.-.-.-</ecNumber>
    </recommendedName>
    <alternativeName>
        <fullName evidence="10">Rnf electron transport complex subunit B</fullName>
    </alternativeName>
</protein>
<evidence type="ECO:0000259" key="13">
    <source>
        <dbReference type="PROSITE" id="PS51656"/>
    </source>
</evidence>
<keyword evidence="11" id="KW-1133">Transmembrane helix</keyword>
<dbReference type="InterPro" id="IPR050395">
    <property type="entry name" value="4Fe4S_Ferredoxin_RnfB"/>
</dbReference>
<keyword evidence="1 10" id="KW-0813">Transport</keyword>
<evidence type="ECO:0000256" key="11">
    <source>
        <dbReference type="SAM" id="Phobius"/>
    </source>
</evidence>
<dbReference type="PROSITE" id="PS51656">
    <property type="entry name" value="4FE4S"/>
    <property type="match status" value="1"/>
</dbReference>
<evidence type="ECO:0000313" key="15">
    <source>
        <dbReference type="Proteomes" id="UP001454489"/>
    </source>
</evidence>
<comment type="function">
    <text evidence="10">Part of a membrane-bound complex that couples electron transfer with translocation of ions across the membrane.</text>
</comment>
<comment type="subunit">
    <text evidence="10">The complex is composed of six subunits: RnfA, RnfB, RnfC, RnfD, RnfE and RnfG.</text>
</comment>
<organism evidence="14 15">
    <name type="scientific">Maccoyibacter intestinihominis</name>
    <dbReference type="NCBI Taxonomy" id="3133499"/>
    <lineage>
        <taxon>Bacteria</taxon>
        <taxon>Bacillati</taxon>
        <taxon>Bacillota</taxon>
        <taxon>Clostridia</taxon>
        <taxon>Lachnospirales</taxon>
        <taxon>Lachnospiraceae</taxon>
        <taxon>Maccoyibacter</taxon>
    </lineage>
</organism>
<keyword evidence="10" id="KW-1003">Cell membrane</keyword>
<reference evidence="14 15" key="1">
    <citation type="submission" date="2024-03" db="EMBL/GenBank/DDBJ databases">
        <title>Human intestinal bacterial collection.</title>
        <authorList>
            <person name="Pauvert C."/>
            <person name="Hitch T.C.A."/>
            <person name="Clavel T."/>
        </authorList>
    </citation>
    <scope>NUCLEOTIDE SEQUENCE [LARGE SCALE GENOMIC DNA]</scope>
    <source>
        <strain evidence="14 15">CLA-AA-H185</strain>
    </source>
</reference>
<keyword evidence="8 10" id="KW-0411">Iron-sulfur</keyword>
<feature type="binding site" evidence="10">
    <location>
        <position position="76"/>
    </location>
    <ligand>
        <name>[4Fe-4S] cluster</name>
        <dbReference type="ChEBI" id="CHEBI:49883"/>
        <label>1</label>
    </ligand>
</feature>
<feature type="binding site" evidence="10">
    <location>
        <position position="183"/>
    </location>
    <ligand>
        <name>[4Fe-4S] cluster</name>
        <dbReference type="ChEBI" id="CHEBI:49883"/>
        <label>2</label>
    </ligand>
</feature>
<accession>A0ABV1HDC3</accession>
<evidence type="ECO:0000256" key="8">
    <source>
        <dbReference type="ARBA" id="ARBA00023014"/>
    </source>
</evidence>
<dbReference type="EMBL" id="JBBMEX010000006">
    <property type="protein sequence ID" value="MEQ2557720.1"/>
    <property type="molecule type" value="Genomic_DNA"/>
</dbReference>
<feature type="binding site" evidence="10">
    <location>
        <position position="59"/>
    </location>
    <ligand>
        <name>[4Fe-4S] cluster</name>
        <dbReference type="ChEBI" id="CHEBI:49883"/>
        <label>1</label>
    </ligand>
</feature>
<evidence type="ECO:0000256" key="4">
    <source>
        <dbReference type="ARBA" id="ARBA00022737"/>
    </source>
</evidence>
<keyword evidence="9 10" id="KW-0472">Membrane</keyword>
<keyword evidence="4 10" id="KW-0677">Repeat</keyword>
<dbReference type="Gene3D" id="1.10.15.40">
    <property type="entry name" value="Electron transport complex subunit B, putative Fe-S cluster"/>
    <property type="match status" value="1"/>
</dbReference>
<dbReference type="PROSITE" id="PS51379">
    <property type="entry name" value="4FE4S_FER_2"/>
    <property type="match status" value="4"/>
</dbReference>
<feature type="domain" description="4Fe-4S ferredoxin-type" evidence="12">
    <location>
        <begin position="164"/>
        <end position="193"/>
    </location>
</feature>
<dbReference type="InterPro" id="IPR057431">
    <property type="entry name" value="LdpA_Fe-S-bd"/>
</dbReference>
<dbReference type="SUPFAM" id="SSF54862">
    <property type="entry name" value="4Fe-4S ferredoxins"/>
    <property type="match status" value="2"/>
</dbReference>
<evidence type="ECO:0000256" key="6">
    <source>
        <dbReference type="ARBA" id="ARBA00022982"/>
    </source>
</evidence>
<keyword evidence="7 10" id="KW-0408">Iron</keyword>
<dbReference type="CDD" id="cd10549">
    <property type="entry name" value="MtMvhB_like"/>
    <property type="match status" value="1"/>
</dbReference>
<dbReference type="Gene3D" id="3.30.70.20">
    <property type="match status" value="2"/>
</dbReference>
<dbReference type="Pfam" id="PF04060">
    <property type="entry name" value="FeS"/>
    <property type="match status" value="1"/>
</dbReference>
<comment type="similarity">
    <text evidence="10">Belongs to the 4Fe4S bacterial-type ferredoxin family. RnfB subfamily.</text>
</comment>
<comment type="cofactor">
    <cofactor evidence="10">
        <name>[4Fe-4S] cluster</name>
        <dbReference type="ChEBI" id="CHEBI:49883"/>
    </cofactor>
    <text evidence="10">Binds 3 [4Fe-4S] clusters.</text>
</comment>
<feature type="binding site" evidence="10">
    <location>
        <position position="176"/>
    </location>
    <ligand>
        <name>[4Fe-4S] cluster</name>
        <dbReference type="ChEBI" id="CHEBI:49883"/>
        <label>3</label>
    </ligand>
</feature>